<dbReference type="GO" id="GO:0016787">
    <property type="term" value="F:hydrolase activity"/>
    <property type="evidence" value="ECO:0007669"/>
    <property type="project" value="UniProtKB-KW"/>
</dbReference>
<evidence type="ECO:0000313" key="5">
    <source>
        <dbReference type="EMBL" id="OBR62612.1"/>
    </source>
</evidence>
<evidence type="ECO:0000259" key="4">
    <source>
        <dbReference type="Pfam" id="PF00144"/>
    </source>
</evidence>
<dbReference type="PANTHER" id="PTHR46825">
    <property type="entry name" value="D-ALANYL-D-ALANINE-CARBOXYPEPTIDASE/ENDOPEPTIDASE AMPH"/>
    <property type="match status" value="1"/>
</dbReference>
<organism evidence="5 6">
    <name type="scientific">Paenibacillus oryzae</name>
    <dbReference type="NCBI Taxonomy" id="1844972"/>
    <lineage>
        <taxon>Bacteria</taxon>
        <taxon>Bacillati</taxon>
        <taxon>Bacillota</taxon>
        <taxon>Bacilli</taxon>
        <taxon>Bacillales</taxon>
        <taxon>Paenibacillaceae</taxon>
        <taxon>Paenibacillus</taxon>
    </lineage>
</organism>
<dbReference type="Proteomes" id="UP000092024">
    <property type="component" value="Unassembled WGS sequence"/>
</dbReference>
<dbReference type="InterPro" id="IPR001466">
    <property type="entry name" value="Beta-lactam-related"/>
</dbReference>
<comment type="subcellular location">
    <subcellularLocation>
        <location evidence="1">Membrane</location>
    </subcellularLocation>
</comment>
<gene>
    <name evidence="5" type="ORF">A7K91_02900</name>
</gene>
<evidence type="ECO:0000256" key="3">
    <source>
        <dbReference type="SAM" id="SignalP"/>
    </source>
</evidence>
<evidence type="ECO:0000256" key="1">
    <source>
        <dbReference type="ARBA" id="ARBA00004370"/>
    </source>
</evidence>
<feature type="chain" id="PRO_5008340171" evidence="3">
    <location>
        <begin position="27"/>
        <end position="690"/>
    </location>
</feature>
<name>A0A1A5YAK5_9BACL</name>
<protein>
    <submittedName>
        <fullName evidence="5">Serine hydrolase</fullName>
    </submittedName>
</protein>
<evidence type="ECO:0000313" key="6">
    <source>
        <dbReference type="Proteomes" id="UP000092024"/>
    </source>
</evidence>
<keyword evidence="6" id="KW-1185">Reference proteome</keyword>
<dbReference type="Pfam" id="PF00144">
    <property type="entry name" value="Beta-lactamase"/>
    <property type="match status" value="1"/>
</dbReference>
<dbReference type="GO" id="GO:0016020">
    <property type="term" value="C:membrane"/>
    <property type="evidence" value="ECO:0007669"/>
    <property type="project" value="UniProtKB-SubCell"/>
</dbReference>
<feature type="signal peptide" evidence="3">
    <location>
        <begin position="1"/>
        <end position="26"/>
    </location>
</feature>
<dbReference type="RefSeq" id="WP_068687042.1">
    <property type="nucleotide sequence ID" value="NZ_LYPA01000079.1"/>
</dbReference>
<keyword evidence="3" id="KW-0732">Signal</keyword>
<keyword evidence="2" id="KW-0472">Membrane</keyword>
<dbReference type="InterPro" id="IPR050491">
    <property type="entry name" value="AmpC-like"/>
</dbReference>
<dbReference type="EMBL" id="LYPA01000079">
    <property type="protein sequence ID" value="OBR62612.1"/>
    <property type="molecule type" value="Genomic_DNA"/>
</dbReference>
<dbReference type="SUPFAM" id="SSF56601">
    <property type="entry name" value="beta-lactamase/transpeptidase-like"/>
    <property type="match status" value="1"/>
</dbReference>
<accession>A0A1A5YAK5</accession>
<evidence type="ECO:0000256" key="2">
    <source>
        <dbReference type="ARBA" id="ARBA00023136"/>
    </source>
</evidence>
<keyword evidence="5" id="KW-0378">Hydrolase</keyword>
<dbReference type="InterPro" id="IPR012338">
    <property type="entry name" value="Beta-lactam/transpept-like"/>
</dbReference>
<dbReference type="STRING" id="1844972.A7K91_02900"/>
<dbReference type="Gene3D" id="3.40.710.10">
    <property type="entry name" value="DD-peptidase/beta-lactamase superfamily"/>
    <property type="match status" value="1"/>
</dbReference>
<feature type="domain" description="Beta-lactamase-related" evidence="4">
    <location>
        <begin position="52"/>
        <end position="379"/>
    </location>
</feature>
<comment type="caution">
    <text evidence="5">The sequence shown here is derived from an EMBL/GenBank/DDBJ whole genome shotgun (WGS) entry which is preliminary data.</text>
</comment>
<proteinExistence type="predicted"/>
<dbReference type="AlphaFoldDB" id="A0A1A5YAK5"/>
<reference evidence="5 6" key="1">
    <citation type="submission" date="2016-05" db="EMBL/GenBank/DDBJ databases">
        <title>Paenibacillus oryzae. sp. nov., isolated from the rice root.</title>
        <authorList>
            <person name="Zhang J."/>
            <person name="Zhang X."/>
        </authorList>
    </citation>
    <scope>NUCLEOTIDE SEQUENCE [LARGE SCALE GENOMIC DNA]</scope>
    <source>
        <strain evidence="5 6">1DrF-4</strain>
    </source>
</reference>
<dbReference type="OrthoDB" id="9797709at2"/>
<sequence length="690" mass="74613">MKRWYKRSLAAVLTVAMLIPAAAVSAAESKAELSYSVTKQAAEAKAALLTSSYGVSSVQYALFDQGRIVVSGQAGINDEQGQLPLTNETVYGIGSVSKVYTAAAVMTLVDEGKLELDKPLVNYLPEFTMKDSRYKQITPRMLLNHSSGLNGSSLTNAFLFEDNDSYPHDQLLDSLAQQELKADPGAYSVYSNDSFTLAELLVEEVSGMSFTDYIHQYITKPLGLSHTQTSGDGLDNDKMAALYSPLKKGQMPSEVVNVIGTGGIYSTAEELAIFGGVFAGYEGTVLSKKSVSLMGEEEYKRGLWPEEGSDMFAYGLGWDSVSLFPFGDYDMKALSKGGDTLFYHAQLIVLPEQGMAAAVLSSGGASTYNGVFAADLLLQALKERGKIDELPAPKSFGEPKAAQLPQEQLKYGGLYAGTSQVYKIDLDSEGKLLLSSASQPAAGSVEYIYTENGDYISADGMMKARFVEEKNGNVYLWTSDYLQLPGIGQTKLSHYAMEKLGPNAITDATAKAWEKRDGKLYYVVSEKFSSVLYLQNTGMAIHLLDEAPGYVMDQKITGPNSSRSDISIPAMSGRDHSPLQFYSENGIEYGKSQGSVMISEDGVSAIYAGKKSRVTIADNGFARWFKIPEAAAGKMLTVSRPAQSSFAVYDAAGTCVYFSQVEDNREVELPVNGKIVFAGDPGSVFQISLR</sequence>
<dbReference type="PANTHER" id="PTHR46825:SF11">
    <property type="entry name" value="PENICILLIN-BINDING PROTEIN 4"/>
    <property type="match status" value="1"/>
</dbReference>